<keyword evidence="1" id="KW-0479">Metal-binding</keyword>
<dbReference type="Pfam" id="PF05253">
    <property type="entry name" value="zf-U11-48K"/>
    <property type="match status" value="1"/>
</dbReference>
<dbReference type="GO" id="GO:0008270">
    <property type="term" value="F:zinc ion binding"/>
    <property type="evidence" value="ECO:0007669"/>
    <property type="project" value="UniProtKB-KW"/>
</dbReference>
<keyword evidence="2" id="KW-0863">Zinc-finger</keyword>
<dbReference type="WBParaSite" id="Hba_15922">
    <property type="protein sequence ID" value="Hba_15922"/>
    <property type="gene ID" value="Hba_15922"/>
</dbReference>
<feature type="domain" description="CHHC U11-48K-type" evidence="4">
    <location>
        <begin position="16"/>
        <end position="43"/>
    </location>
</feature>
<evidence type="ECO:0000256" key="3">
    <source>
        <dbReference type="ARBA" id="ARBA00022833"/>
    </source>
</evidence>
<dbReference type="SUPFAM" id="SSF57667">
    <property type="entry name" value="beta-beta-alpha zinc fingers"/>
    <property type="match status" value="1"/>
</dbReference>
<accession>A0A1I7XE40</accession>
<protein>
    <submittedName>
        <fullName evidence="6">CHHC U11-48K-type domain-containing protein</fullName>
    </submittedName>
</protein>
<evidence type="ECO:0000313" key="6">
    <source>
        <dbReference type="WBParaSite" id="Hba_15922"/>
    </source>
</evidence>
<evidence type="ECO:0000256" key="1">
    <source>
        <dbReference type="ARBA" id="ARBA00022723"/>
    </source>
</evidence>
<dbReference type="AlphaFoldDB" id="A0A1I7XE40"/>
<evidence type="ECO:0000313" key="5">
    <source>
        <dbReference type="Proteomes" id="UP000095283"/>
    </source>
</evidence>
<keyword evidence="3" id="KW-0862">Zinc</keyword>
<sequence length="60" mass="6777">MTCPRHVQAVSECASLIVCPYSESHHVSPAEFAMHMKQCRARYCTENAQRTATHQVQMIA</sequence>
<dbReference type="Proteomes" id="UP000095283">
    <property type="component" value="Unplaced"/>
</dbReference>
<proteinExistence type="predicted"/>
<evidence type="ECO:0000256" key="2">
    <source>
        <dbReference type="ARBA" id="ARBA00022771"/>
    </source>
</evidence>
<dbReference type="InterPro" id="IPR036236">
    <property type="entry name" value="Znf_C2H2_sf"/>
</dbReference>
<reference evidence="6" key="1">
    <citation type="submission" date="2016-11" db="UniProtKB">
        <authorList>
            <consortium name="WormBaseParasite"/>
        </authorList>
    </citation>
    <scope>IDENTIFICATION</scope>
</reference>
<dbReference type="PROSITE" id="PS51800">
    <property type="entry name" value="ZF_CHHC_U11_48K"/>
    <property type="match status" value="1"/>
</dbReference>
<organism evidence="5 6">
    <name type="scientific">Heterorhabditis bacteriophora</name>
    <name type="common">Entomopathogenic nematode worm</name>
    <dbReference type="NCBI Taxonomy" id="37862"/>
    <lineage>
        <taxon>Eukaryota</taxon>
        <taxon>Metazoa</taxon>
        <taxon>Ecdysozoa</taxon>
        <taxon>Nematoda</taxon>
        <taxon>Chromadorea</taxon>
        <taxon>Rhabditida</taxon>
        <taxon>Rhabditina</taxon>
        <taxon>Rhabditomorpha</taxon>
        <taxon>Strongyloidea</taxon>
        <taxon>Heterorhabditidae</taxon>
        <taxon>Heterorhabditis</taxon>
    </lineage>
</organism>
<dbReference type="InterPro" id="IPR022776">
    <property type="entry name" value="TRM13/UPF0224_CHHC_Znf_dom"/>
</dbReference>
<name>A0A1I7XE40_HETBA</name>
<evidence type="ECO:0000259" key="4">
    <source>
        <dbReference type="PROSITE" id="PS51800"/>
    </source>
</evidence>
<keyword evidence="5" id="KW-1185">Reference proteome</keyword>